<proteinExistence type="predicted"/>
<comment type="caution">
    <text evidence="2">The sequence shown here is derived from an EMBL/GenBank/DDBJ whole genome shotgun (WGS) entry which is preliminary data.</text>
</comment>
<feature type="compositionally biased region" description="Pro residues" evidence="1">
    <location>
        <begin position="288"/>
        <end position="297"/>
    </location>
</feature>
<dbReference type="EMBL" id="JBDQQU010000017">
    <property type="protein sequence ID" value="MEO3956324.1"/>
    <property type="molecule type" value="Genomic_DNA"/>
</dbReference>
<feature type="compositionally biased region" description="Low complexity" evidence="1">
    <location>
        <begin position="298"/>
        <end position="307"/>
    </location>
</feature>
<name>A0ABV0H928_9NEIS</name>
<evidence type="ECO:0000313" key="2">
    <source>
        <dbReference type="EMBL" id="MEO3956324.1"/>
    </source>
</evidence>
<evidence type="ECO:0000313" key="3">
    <source>
        <dbReference type="Proteomes" id="UP001438292"/>
    </source>
</evidence>
<accession>A0ABV0H928</accession>
<reference evidence="2 3" key="1">
    <citation type="submission" date="2024-05" db="EMBL/GenBank/DDBJ databases">
        <authorList>
            <person name="De Oliveira J.P."/>
            <person name="Noriler S.A."/>
            <person name="De Oliveira A.G."/>
            <person name="Sipoli D.S."/>
        </authorList>
    </citation>
    <scope>NUCLEOTIDE SEQUENCE [LARGE SCALE GENOMIC DNA]</scope>
    <source>
        <strain evidence="2 3">LABIM186</strain>
    </source>
</reference>
<gene>
    <name evidence="2" type="ORF">ABH309_17925</name>
</gene>
<organism evidence="2 3">
    <name type="scientific">Chromobacterium piscinae</name>
    <dbReference type="NCBI Taxonomy" id="686831"/>
    <lineage>
        <taxon>Bacteria</taxon>
        <taxon>Pseudomonadati</taxon>
        <taxon>Pseudomonadota</taxon>
        <taxon>Betaproteobacteria</taxon>
        <taxon>Neisseriales</taxon>
        <taxon>Chromobacteriaceae</taxon>
        <taxon>Chromobacterium</taxon>
    </lineage>
</organism>
<protein>
    <submittedName>
        <fullName evidence="2">Uncharacterized protein</fullName>
    </submittedName>
</protein>
<feature type="region of interest" description="Disordered" evidence="1">
    <location>
        <begin position="277"/>
        <end position="307"/>
    </location>
</feature>
<dbReference type="Proteomes" id="UP001438292">
    <property type="component" value="Unassembled WGS sequence"/>
</dbReference>
<sequence length="307" mass="35653">MFLKIKYKWRTFLIAIVLAGLAIFTIALNREHWNKKMTIPFPPHIEVHLGQHGNDWKKTYGDIVEINDKNPGLSFYSIDPDNYKQTVSTDIKTGTMTTTIHNTMRIEGTEDRDRSVGFADVNIYAKVNKGGMLPHQEAYQYVTNLIHDLRKKGWTYNLYETDPRLKGKAALNYFKQNNLDPDYPLSFNEWMTLPAPLHWRFYADNTYLELTVDRDIKNLDPKNPGAYFISLSFQTREEAERTGLPENEKDHWRGNWVKRALSYRSERNIAEAKLRAQGIPIDTDYRDPPLPPAPPGQKNPKIPESLK</sequence>
<dbReference type="RefSeq" id="WP_166441041.1">
    <property type="nucleotide sequence ID" value="NZ_CP197095.1"/>
</dbReference>
<keyword evidence="3" id="KW-1185">Reference proteome</keyword>
<evidence type="ECO:0000256" key="1">
    <source>
        <dbReference type="SAM" id="MobiDB-lite"/>
    </source>
</evidence>